<proteinExistence type="predicted"/>
<dbReference type="PROSITE" id="PS50158">
    <property type="entry name" value="ZF_CCHC"/>
    <property type="match status" value="1"/>
</dbReference>
<dbReference type="GO" id="GO:0008270">
    <property type="term" value="F:zinc ion binding"/>
    <property type="evidence" value="ECO:0007669"/>
    <property type="project" value="UniProtKB-KW"/>
</dbReference>
<dbReference type="InterPro" id="IPR036875">
    <property type="entry name" value="Znf_CCHC_sf"/>
</dbReference>
<dbReference type="Gene3D" id="3.90.70.200">
    <property type="entry name" value="Plus-3 domain"/>
    <property type="match status" value="1"/>
</dbReference>
<dbReference type="Gramene" id="Kaladp0082s0172.7.v1.1">
    <property type="protein sequence ID" value="Kaladp0082s0172.7.v1.1"/>
    <property type="gene ID" value="Kaladp0082s0172.v1.1"/>
</dbReference>
<evidence type="ECO:0000259" key="4">
    <source>
        <dbReference type="PROSITE" id="PS51360"/>
    </source>
</evidence>
<protein>
    <submittedName>
        <fullName evidence="5">Uncharacterized protein</fullName>
    </submittedName>
</protein>
<evidence type="ECO:0000313" key="5">
    <source>
        <dbReference type="EnsemblPlants" id="Kaladp0082s0172.6.v1.1"/>
    </source>
</evidence>
<dbReference type="GO" id="GO:0003677">
    <property type="term" value="F:DNA binding"/>
    <property type="evidence" value="ECO:0007669"/>
    <property type="project" value="InterPro"/>
</dbReference>
<sequence length="928" mass="101351">MNVDDESKEAVPDLRILLNQGTGSHLIESSGAGANAASRVDMAFVASDHLTELVWSPRKGLSVKCTNCNTAAEESRLTLGMGKGNKVASTYQANDSRAVMAVTSAMSPGTNEGIGTSSVNEGLRCNSSSHLKDVSQFNIKSTLKVPGRKSSSHSINKDKDLCLLERAMQSRVGLAPNINLQSTSGTREENQMGIAFKKQEVNIDDDFAVAAIDNISPGFLDETEVKNESNPVTGKMCQGENSATETEIDEYRRKGKAKALSDTKIQDESCGSIESCNSVESFCSRRKKRCVGQDFVNESKRIKTTIQPSPYRTSLVEGRRSSFISWISNMIKGIDKGDTDGTPCLPLTLTPDRHRPQHEWELVSNRNNDKYPCQKVGFQNFFESMYCASSKVYAETAVSDEPQKNVEPIDACMGPMGNTMVDVTPLSMHGMMSSSGKGGQSSGNGNRHLKLQDVQSKIVDNSEHNSPETGGSCNMLTKVRTIKLSASKSSPDKCKTENHDSDPPQEIKAGSTSVMDPLQSFWVTRFCPKSPIPQSVADNHGQIVSLVDPIKHPDNRNFRSYKVSKVAQPKGVMVDDLNKLVARQEDEASDSDASNGVEENTNLNAQSSEFKIDQIFSTETLKCSEAMASMFARRLDALKHMSPSGLTVSASGVGMTCFYCGKKGHTLRNCSQVTENEVEDLLDSIGGSPENTEITPCLCIRCFQLGHWATDCQIGPCKVSVCKSLLLPSSESLQMFGNKHMQVENRDIPIAADVPTITCNQKGPEPDTELHKSGCVNYELEETAAAPLSNFVDGQSSDILKGYFDAVRLLRLSRREVLKFIDSKALLSHLQGFFLRLRLGNLEKGLGVYHVAYVDGVESEAWSKGAKLVLPVNIGNTKCLVGSQSISNQDFLEDELMAWWSATIRNGSKLPTQEELSSKLLERNKLGL</sequence>
<dbReference type="InterPro" id="IPR004343">
    <property type="entry name" value="Plus-3_dom"/>
</dbReference>
<dbReference type="OMA" id="FSESLWV"/>
<dbReference type="Proteomes" id="UP000594263">
    <property type="component" value="Unplaced"/>
</dbReference>
<organism evidence="5 6">
    <name type="scientific">Kalanchoe fedtschenkoi</name>
    <name type="common">Lavender scallops</name>
    <name type="synonym">South American air plant</name>
    <dbReference type="NCBI Taxonomy" id="63787"/>
    <lineage>
        <taxon>Eukaryota</taxon>
        <taxon>Viridiplantae</taxon>
        <taxon>Streptophyta</taxon>
        <taxon>Embryophyta</taxon>
        <taxon>Tracheophyta</taxon>
        <taxon>Spermatophyta</taxon>
        <taxon>Magnoliopsida</taxon>
        <taxon>eudicotyledons</taxon>
        <taxon>Gunneridae</taxon>
        <taxon>Pentapetalae</taxon>
        <taxon>Saxifragales</taxon>
        <taxon>Crassulaceae</taxon>
        <taxon>Kalanchoe</taxon>
    </lineage>
</organism>
<dbReference type="SUPFAM" id="SSF57756">
    <property type="entry name" value="Retrovirus zinc finger-like domains"/>
    <property type="match status" value="1"/>
</dbReference>
<dbReference type="InterPro" id="IPR001878">
    <property type="entry name" value="Znf_CCHC"/>
</dbReference>
<dbReference type="Pfam" id="PF03126">
    <property type="entry name" value="Plus-3"/>
    <property type="match status" value="1"/>
</dbReference>
<evidence type="ECO:0000259" key="3">
    <source>
        <dbReference type="PROSITE" id="PS50158"/>
    </source>
</evidence>
<feature type="domain" description="CCHC-type" evidence="3">
    <location>
        <begin position="657"/>
        <end position="672"/>
    </location>
</feature>
<dbReference type="Gramene" id="Kaladp0082s0172.2.v1.1">
    <property type="protein sequence ID" value="Kaladp0082s0172.2.v1.1"/>
    <property type="gene ID" value="Kaladp0082s0172.v1.1"/>
</dbReference>
<dbReference type="PANTHER" id="PTHR38940:SF4">
    <property type="entry name" value="OS01G0775100 PROTEIN"/>
    <property type="match status" value="1"/>
</dbReference>
<keyword evidence="1" id="KW-0479">Metal-binding</keyword>
<accession>A0A7N0UT41</accession>
<dbReference type="Gramene" id="Kaladp0082s0172.6.v1.1">
    <property type="protein sequence ID" value="Kaladp0082s0172.6.v1.1"/>
    <property type="gene ID" value="Kaladp0082s0172.v1.1"/>
</dbReference>
<dbReference type="AlphaFoldDB" id="A0A7N0UT41"/>
<dbReference type="PANTHER" id="PTHR38940">
    <property type="entry name" value="PLUS3 DOMAIN-CONTAINING PROTEIN"/>
    <property type="match status" value="1"/>
</dbReference>
<evidence type="ECO:0000313" key="6">
    <source>
        <dbReference type="Proteomes" id="UP000594263"/>
    </source>
</evidence>
<name>A0A7N0UT41_KALFE</name>
<evidence type="ECO:0000256" key="2">
    <source>
        <dbReference type="SAM" id="MobiDB-lite"/>
    </source>
</evidence>
<dbReference type="SMART" id="SM00343">
    <property type="entry name" value="ZnF_C2HC"/>
    <property type="match status" value="2"/>
</dbReference>
<feature type="region of interest" description="Disordered" evidence="2">
    <location>
        <begin position="485"/>
        <end position="512"/>
    </location>
</feature>
<feature type="domain" description="Plus3" evidence="4">
    <location>
        <begin position="801"/>
        <end position="928"/>
    </location>
</feature>
<dbReference type="EnsemblPlants" id="Kaladp0082s0172.1.v1.1">
    <property type="protein sequence ID" value="Kaladp0082s0172.1.v1.1"/>
    <property type="gene ID" value="Kaladp0082s0172.v1.1"/>
</dbReference>
<reference evidence="5" key="1">
    <citation type="submission" date="2021-01" db="UniProtKB">
        <authorList>
            <consortium name="EnsemblPlants"/>
        </authorList>
    </citation>
    <scope>IDENTIFICATION</scope>
</reference>
<dbReference type="Gene3D" id="4.10.60.10">
    <property type="entry name" value="Zinc finger, CCHC-type"/>
    <property type="match status" value="1"/>
</dbReference>
<keyword evidence="1" id="KW-0862">Zinc</keyword>
<dbReference type="EnsemblPlants" id="Kaladp0082s0172.6.v1.1">
    <property type="protein sequence ID" value="Kaladp0082s0172.6.v1.1"/>
    <property type="gene ID" value="Kaladp0082s0172.v1.1"/>
</dbReference>
<feature type="compositionally biased region" description="Basic and acidic residues" evidence="2">
    <location>
        <begin position="490"/>
        <end position="502"/>
    </location>
</feature>
<dbReference type="SUPFAM" id="SSF159042">
    <property type="entry name" value="Plus3-like"/>
    <property type="match status" value="1"/>
</dbReference>
<dbReference type="EnsemblPlants" id="Kaladp0082s0172.7.v1.1">
    <property type="protein sequence ID" value="Kaladp0082s0172.7.v1.1"/>
    <property type="gene ID" value="Kaladp0082s0172.v1.1"/>
</dbReference>
<keyword evidence="6" id="KW-1185">Reference proteome</keyword>
<dbReference type="Gramene" id="Kaladp0082s0172.1.v1.1">
    <property type="protein sequence ID" value="Kaladp0082s0172.1.v1.1"/>
    <property type="gene ID" value="Kaladp0082s0172.v1.1"/>
</dbReference>
<evidence type="ECO:0000256" key="1">
    <source>
        <dbReference type="PROSITE-ProRule" id="PRU00047"/>
    </source>
</evidence>
<dbReference type="EnsemblPlants" id="Kaladp0082s0172.2.v1.1">
    <property type="protein sequence ID" value="Kaladp0082s0172.2.v1.1"/>
    <property type="gene ID" value="Kaladp0082s0172.v1.1"/>
</dbReference>
<dbReference type="PROSITE" id="PS51360">
    <property type="entry name" value="PLUS3"/>
    <property type="match status" value="1"/>
</dbReference>
<dbReference type="InterPro" id="IPR036128">
    <property type="entry name" value="Plus3-like_sf"/>
</dbReference>
<keyword evidence="1" id="KW-0863">Zinc-finger</keyword>
<dbReference type="SMART" id="SM00719">
    <property type="entry name" value="Plus3"/>
    <property type="match status" value="1"/>
</dbReference>